<dbReference type="EMBL" id="CP009248">
    <property type="protein sequence ID" value="APT90569.1"/>
    <property type="molecule type" value="Genomic_DNA"/>
</dbReference>
<dbReference type="GO" id="GO:0033194">
    <property type="term" value="P:response to hydroperoxide"/>
    <property type="evidence" value="ECO:0007669"/>
    <property type="project" value="TreeGrafter"/>
</dbReference>
<dbReference type="Proteomes" id="UP000185469">
    <property type="component" value="Chromosome"/>
</dbReference>
<dbReference type="Pfam" id="PF03883">
    <property type="entry name" value="H2O2_YaaD"/>
    <property type="match status" value="1"/>
</dbReference>
<dbReference type="InterPro" id="IPR005583">
    <property type="entry name" value="YaaA"/>
</dbReference>
<accession>A0A1L7CXH0</accession>
<dbReference type="AlphaFoldDB" id="A0A1L7CXH0"/>
<evidence type="ECO:0000313" key="1">
    <source>
        <dbReference type="EMBL" id="APT90569.1"/>
    </source>
</evidence>
<dbReference type="KEGG" id="csph:CSPHI_05430"/>
<reference evidence="1 2" key="1">
    <citation type="submission" date="2014-08" db="EMBL/GenBank/DDBJ databases">
        <title>Complete genome sequence of Corynebacterium sphenisci CECT 5990(T) (=DSM 44792(T)), isolated from healthy wild penguins.</title>
        <authorList>
            <person name="Ruckert C."/>
            <person name="Albersmeier A."/>
            <person name="Winkler A."/>
            <person name="Kalinowski J."/>
        </authorList>
    </citation>
    <scope>NUCLEOTIDE SEQUENCE [LARGE SCALE GENOMIC DNA]</scope>
    <source>
        <strain evidence="1 2">DSM 44792</strain>
    </source>
</reference>
<protein>
    <recommendedName>
        <fullName evidence="3">Peroxide stress protein YaaA</fullName>
    </recommendedName>
</protein>
<organism evidence="1 2">
    <name type="scientific">Corynebacterium sphenisci DSM 44792</name>
    <dbReference type="NCBI Taxonomy" id="1437874"/>
    <lineage>
        <taxon>Bacteria</taxon>
        <taxon>Bacillati</taxon>
        <taxon>Actinomycetota</taxon>
        <taxon>Actinomycetes</taxon>
        <taxon>Mycobacteriales</taxon>
        <taxon>Corynebacteriaceae</taxon>
        <taxon>Corynebacterium</taxon>
    </lineage>
</organism>
<gene>
    <name evidence="1" type="ORF">CSPHI_05430</name>
</gene>
<proteinExistence type="predicted"/>
<dbReference type="PANTHER" id="PTHR30283">
    <property type="entry name" value="PEROXIDE STRESS RESPONSE PROTEIN YAAA"/>
    <property type="match status" value="1"/>
</dbReference>
<name>A0A1L7CXH0_9CORY</name>
<dbReference type="RefSeq" id="WP_075691829.1">
    <property type="nucleotide sequence ID" value="NZ_CP009248.1"/>
</dbReference>
<dbReference type="PANTHER" id="PTHR30283:SF4">
    <property type="entry name" value="PEROXIDE STRESS RESISTANCE PROTEIN YAAA"/>
    <property type="match status" value="1"/>
</dbReference>
<sequence length="249" mass="25310">MRIILPPSETKAPGGAGAPLDPAALGFPELAGVRAEIAADLTALAADRDRAMAALGLGPRLAAEVDADRELATAPTMAALDRYTGVLYDALDAATLDPAERSRLLIGSALFGLLRADDPIPRYRLSAGAKLPRRADPAAAPPTMRARWAGALPAALATLPGPVLDLRSGGYVNLGRAPAAITARVVTAAGKVVSHHNKHHKGLLARALARADAERPLADRAAMVAAARAAGLDAAAAADGVIEVTAHPG</sequence>
<evidence type="ECO:0008006" key="3">
    <source>
        <dbReference type="Google" id="ProtNLM"/>
    </source>
</evidence>
<keyword evidence="2" id="KW-1185">Reference proteome</keyword>
<dbReference type="GO" id="GO:0005829">
    <property type="term" value="C:cytosol"/>
    <property type="evidence" value="ECO:0007669"/>
    <property type="project" value="TreeGrafter"/>
</dbReference>
<dbReference type="OrthoDB" id="3210767at2"/>
<dbReference type="STRING" id="1437874.CSPHI_05430"/>
<evidence type="ECO:0000313" key="2">
    <source>
        <dbReference type="Proteomes" id="UP000185469"/>
    </source>
</evidence>